<comment type="catalytic activity">
    <reaction evidence="10 11">
        <text>N(6)-L-threonylcarbamoyladenosine(37) in tRNA + (sulfur carrier)-SH + AH2 + 2 S-adenosyl-L-methionine = 2-methylsulfanyl-N(6)-L-threonylcarbamoyladenosine(37) in tRNA + (sulfur carrier)-H + 5'-deoxyadenosine + L-methionine + A + S-adenosyl-L-homocysteine + 2 H(+)</text>
        <dbReference type="Rhea" id="RHEA:37075"/>
        <dbReference type="Rhea" id="RHEA-COMP:10163"/>
        <dbReference type="Rhea" id="RHEA-COMP:11092"/>
        <dbReference type="Rhea" id="RHEA-COMP:14737"/>
        <dbReference type="Rhea" id="RHEA-COMP:14739"/>
        <dbReference type="ChEBI" id="CHEBI:13193"/>
        <dbReference type="ChEBI" id="CHEBI:15378"/>
        <dbReference type="ChEBI" id="CHEBI:17319"/>
        <dbReference type="ChEBI" id="CHEBI:17499"/>
        <dbReference type="ChEBI" id="CHEBI:29917"/>
        <dbReference type="ChEBI" id="CHEBI:57844"/>
        <dbReference type="ChEBI" id="CHEBI:57856"/>
        <dbReference type="ChEBI" id="CHEBI:59789"/>
        <dbReference type="ChEBI" id="CHEBI:64428"/>
        <dbReference type="ChEBI" id="CHEBI:74418"/>
        <dbReference type="ChEBI" id="CHEBI:74420"/>
        <dbReference type="EC" id="2.8.4.5"/>
    </reaction>
</comment>
<dbReference type="Gene3D" id="3.40.50.12160">
    <property type="entry name" value="Methylthiotransferase, N-terminal domain"/>
    <property type="match status" value="1"/>
</dbReference>
<keyword evidence="4 11" id="KW-0808">Transferase</keyword>
<evidence type="ECO:0000259" key="12">
    <source>
        <dbReference type="PROSITE" id="PS50926"/>
    </source>
</evidence>
<evidence type="ECO:0000313" key="15">
    <source>
        <dbReference type="EMBL" id="CAB3289028.1"/>
    </source>
</evidence>
<gene>
    <name evidence="15" type="ORF">MLAUSG7_1019</name>
</gene>
<dbReference type="SFLD" id="SFLDG01082">
    <property type="entry name" value="B12-binding_domain_containing"/>
    <property type="match status" value="1"/>
</dbReference>
<dbReference type="GO" id="GO:0046872">
    <property type="term" value="F:metal ion binding"/>
    <property type="evidence" value="ECO:0007669"/>
    <property type="project" value="UniProtKB-UniRule"/>
</dbReference>
<comment type="function">
    <text evidence="1 11">Catalyzes the methylthiolation of N6-threonylcarbamoyladenosine (t(6)A), leading to the formation of 2-methylthio-N6-threonylcarbamoyladenosine (ms(2)t(6)A) at position 37 in tRNAs that read codons beginning with adenine.</text>
</comment>
<comment type="similarity">
    <text evidence="2 11">Belongs to the methylthiotransferase family. CDKAL1 subfamily.</text>
</comment>
<dbReference type="Pfam" id="PF04055">
    <property type="entry name" value="Radical_SAM"/>
    <property type="match status" value="1"/>
</dbReference>
<evidence type="ECO:0000256" key="7">
    <source>
        <dbReference type="ARBA" id="ARBA00022723"/>
    </source>
</evidence>
<dbReference type="FunFam" id="3.40.50.12160:FF:000003">
    <property type="entry name" value="CDK5 regulatory subunit-associated protein 1"/>
    <property type="match status" value="1"/>
</dbReference>
<accession>A0A8D6PUX6</accession>
<dbReference type="InterPro" id="IPR005839">
    <property type="entry name" value="Methylthiotransferase"/>
</dbReference>
<dbReference type="PROSITE" id="PS51449">
    <property type="entry name" value="MTTASE_N"/>
    <property type="match status" value="1"/>
</dbReference>
<dbReference type="InterPro" id="IPR007197">
    <property type="entry name" value="rSAM"/>
</dbReference>
<dbReference type="EC" id="2.8.4.5" evidence="11"/>
<dbReference type="PANTHER" id="PTHR11918:SF45">
    <property type="entry name" value="THREONYLCARBAMOYLADENOSINE TRNA METHYLTHIOTRANSFERASE"/>
    <property type="match status" value="1"/>
</dbReference>
<keyword evidence="3 11" id="KW-0004">4Fe-4S</keyword>
<dbReference type="InterPro" id="IPR023404">
    <property type="entry name" value="rSAM_horseshoe"/>
</dbReference>
<evidence type="ECO:0000256" key="3">
    <source>
        <dbReference type="ARBA" id="ARBA00022485"/>
    </source>
</evidence>
<dbReference type="Pfam" id="PF01938">
    <property type="entry name" value="TRAM"/>
    <property type="match status" value="1"/>
</dbReference>
<keyword evidence="16" id="KW-1185">Reference proteome</keyword>
<keyword evidence="6 11" id="KW-0819">tRNA processing</keyword>
<evidence type="ECO:0000256" key="9">
    <source>
        <dbReference type="ARBA" id="ARBA00023014"/>
    </source>
</evidence>
<evidence type="ECO:0000259" key="13">
    <source>
        <dbReference type="PROSITE" id="PS51449"/>
    </source>
</evidence>
<evidence type="ECO:0000256" key="2">
    <source>
        <dbReference type="ARBA" id="ARBA00008616"/>
    </source>
</evidence>
<evidence type="ECO:0000256" key="1">
    <source>
        <dbReference type="ARBA" id="ARBA00002399"/>
    </source>
</evidence>
<dbReference type="AlphaFoldDB" id="A0A8D6PUX6"/>
<dbReference type="GeneID" id="65883817"/>
<evidence type="ECO:0000256" key="4">
    <source>
        <dbReference type="ARBA" id="ARBA00022679"/>
    </source>
</evidence>
<dbReference type="InterPro" id="IPR006638">
    <property type="entry name" value="Elp3/MiaA/NifB-like_rSAM"/>
</dbReference>
<dbReference type="InterPro" id="IPR002792">
    <property type="entry name" value="TRAM_dom"/>
</dbReference>
<dbReference type="InterPro" id="IPR038135">
    <property type="entry name" value="Methylthiotransferase_N_sf"/>
</dbReference>
<keyword evidence="8 11" id="KW-0408">Iron</keyword>
<dbReference type="RefSeq" id="WP_214399388.1">
    <property type="nucleotide sequence ID" value="NZ_LR792632.1"/>
</dbReference>
<dbReference type="NCBIfam" id="TIGR00089">
    <property type="entry name" value="MiaB/RimO family radical SAM methylthiotransferase"/>
    <property type="match status" value="1"/>
</dbReference>
<evidence type="ECO:0000256" key="6">
    <source>
        <dbReference type="ARBA" id="ARBA00022694"/>
    </source>
</evidence>
<comment type="cofactor">
    <cofactor evidence="11">
        <name>[4Fe-4S] cluster</name>
        <dbReference type="ChEBI" id="CHEBI:49883"/>
    </cofactor>
    <text evidence="11">Binds 1 or 2 [4Fe-4S] cluster. One cluster is coordinated with 3 cysteines and an exchangeable S-adenosyl-L-methionine.</text>
</comment>
<dbReference type="KEGG" id="mesg:MLAUSG7_1019"/>
<dbReference type="PROSITE" id="PS01278">
    <property type="entry name" value="MTTASE_RADICAL"/>
    <property type="match status" value="1"/>
</dbReference>
<dbReference type="Gene3D" id="3.80.30.20">
    <property type="entry name" value="tm_1862 like domain"/>
    <property type="match status" value="1"/>
</dbReference>
<dbReference type="Pfam" id="PF00919">
    <property type="entry name" value="UPF0004"/>
    <property type="match status" value="1"/>
</dbReference>
<dbReference type="Proteomes" id="UP000679213">
    <property type="component" value="Chromosome I"/>
</dbReference>
<dbReference type="InterPro" id="IPR020612">
    <property type="entry name" value="Methylthiotransferase_CS"/>
</dbReference>
<dbReference type="SMART" id="SM00729">
    <property type="entry name" value="Elp3"/>
    <property type="match status" value="1"/>
</dbReference>
<dbReference type="InterPro" id="IPR006466">
    <property type="entry name" value="MiaB-like_arc_euk"/>
</dbReference>
<evidence type="ECO:0000313" key="16">
    <source>
        <dbReference type="Proteomes" id="UP000679213"/>
    </source>
</evidence>
<reference evidence="15 16" key="1">
    <citation type="submission" date="2020-04" db="EMBL/GenBank/DDBJ databases">
        <authorList>
            <consortium name="Genoscope - CEA"/>
            <person name="William W."/>
        </authorList>
    </citation>
    <scope>NUCLEOTIDE SEQUENCE [LARGE SCALE GENOMIC DNA]</scope>
    <source>
        <strain evidence="15 16">SG7</strain>
    </source>
</reference>
<evidence type="ECO:0000256" key="10">
    <source>
        <dbReference type="ARBA" id="ARBA00051661"/>
    </source>
</evidence>
<keyword evidence="5 11" id="KW-0949">S-adenosyl-L-methionine</keyword>
<evidence type="ECO:0000256" key="5">
    <source>
        <dbReference type="ARBA" id="ARBA00022691"/>
    </source>
</evidence>
<feature type="domain" description="TRAM" evidence="12">
    <location>
        <begin position="365"/>
        <end position="419"/>
    </location>
</feature>
<dbReference type="SFLD" id="SFLDS00029">
    <property type="entry name" value="Radical_SAM"/>
    <property type="match status" value="1"/>
</dbReference>
<dbReference type="FunFam" id="3.80.30.20:FF:000002">
    <property type="entry name" value="threonylcarbamoyladenosine tRNA methylthiotransferase isoform X2"/>
    <property type="match status" value="1"/>
</dbReference>
<dbReference type="NCBIfam" id="TIGR01578">
    <property type="entry name" value="MiaB-like-B"/>
    <property type="match status" value="1"/>
</dbReference>
<feature type="domain" description="Radical SAM core" evidence="14">
    <location>
        <begin position="133"/>
        <end position="362"/>
    </location>
</feature>
<dbReference type="EMBL" id="LR792632">
    <property type="protein sequence ID" value="CAB3289028.1"/>
    <property type="molecule type" value="Genomic_DNA"/>
</dbReference>
<dbReference type="InterPro" id="IPR058240">
    <property type="entry name" value="rSAM_sf"/>
</dbReference>
<evidence type="ECO:0000259" key="14">
    <source>
        <dbReference type="PROSITE" id="PS51918"/>
    </source>
</evidence>
<dbReference type="GO" id="GO:0035598">
    <property type="term" value="F:tRNA (N(6)-L-threonylcarbamoyladenosine(37)-C(2))-methylthiotransferase activity"/>
    <property type="evidence" value="ECO:0007669"/>
    <property type="project" value="UniProtKB-UniRule"/>
</dbReference>
<dbReference type="SFLD" id="SFLDG01061">
    <property type="entry name" value="methylthiotransferase"/>
    <property type="match status" value="1"/>
</dbReference>
<dbReference type="PANTHER" id="PTHR11918">
    <property type="entry name" value="RADICAL SAM PROTEINS"/>
    <property type="match status" value="1"/>
</dbReference>
<keyword evidence="7 11" id="KW-0479">Metal-binding</keyword>
<proteinExistence type="inferred from homology"/>
<organism evidence="15 16">
    <name type="scientific">Methanocaldococcus lauensis</name>
    <dbReference type="NCBI Taxonomy" id="2546128"/>
    <lineage>
        <taxon>Archaea</taxon>
        <taxon>Methanobacteriati</taxon>
        <taxon>Methanobacteriota</taxon>
        <taxon>Methanomada group</taxon>
        <taxon>Methanococci</taxon>
        <taxon>Methanococcales</taxon>
        <taxon>Methanocaldococcaceae</taxon>
        <taxon>Methanocaldococcus</taxon>
    </lineage>
</organism>
<keyword evidence="9 11" id="KW-0411">Iron-sulfur</keyword>
<dbReference type="SUPFAM" id="SSF102114">
    <property type="entry name" value="Radical SAM enzymes"/>
    <property type="match status" value="1"/>
</dbReference>
<feature type="domain" description="MTTase N-terminal" evidence="13">
    <location>
        <begin position="4"/>
        <end position="110"/>
    </location>
</feature>
<sequence>MKNYKVYVEGYGCVLNTADTEIIKNSLRECGFIVVDNLKEANIVIINTCVVRLETENRMIYRINEIKNLGKEVVVAGCLPKALKNKVKGFLHIYPREAHKAGEILKYYLENKKRKKYVEEEINKTLYKKLDYIKPSLITPLPICEGCIGNCSYCIVKIARGNLISYPREKIVKKAEELIKSGVKCLFITAQDTASYGLDIGDNLVNLLNDLTQIEGEFIMRVGMMHAKNVQPILDEVIEVYQNEKVGKFLHLPIQSGDDEILKKMKRGYTVDEFKEIVNEFKRKVKNLCFTTDVIVGFPGETEEQFQNTLEVLKELKPDYIHGAKYSQRRGTEAAKMKQVDTKIRKRRSEILDKLRRELSYLNNKKYIGKTLKTLVLDEGKGYTENFKVVKFEGGEIGEFVKVKITDAKTFGLKGEIIP</sequence>
<name>A0A8D6PUX6_9EURY</name>
<dbReference type="GO" id="GO:0051539">
    <property type="term" value="F:4 iron, 4 sulfur cluster binding"/>
    <property type="evidence" value="ECO:0007669"/>
    <property type="project" value="UniProtKB-UniRule"/>
</dbReference>
<evidence type="ECO:0000256" key="8">
    <source>
        <dbReference type="ARBA" id="ARBA00023004"/>
    </source>
</evidence>
<dbReference type="PROSITE" id="PS50926">
    <property type="entry name" value="TRAM"/>
    <property type="match status" value="1"/>
</dbReference>
<dbReference type="PROSITE" id="PS51918">
    <property type="entry name" value="RADICAL_SAM"/>
    <property type="match status" value="1"/>
</dbReference>
<dbReference type="InterPro" id="IPR013848">
    <property type="entry name" value="Methylthiotransferase_N"/>
</dbReference>
<evidence type="ECO:0000256" key="11">
    <source>
        <dbReference type="RuleBase" id="RU368081"/>
    </source>
</evidence>
<protein>
    <recommendedName>
        <fullName evidence="11">tRNA-t(6)A37 methylthiotransferase</fullName>
        <ecNumber evidence="11">2.8.4.5</ecNumber>
    </recommendedName>
</protein>